<keyword evidence="4" id="KW-1185">Reference proteome</keyword>
<dbReference type="eggNOG" id="ENOG502RYMG">
    <property type="taxonomic scope" value="Eukaryota"/>
</dbReference>
<evidence type="ECO:0000256" key="2">
    <source>
        <dbReference type="SAM" id="Phobius"/>
    </source>
</evidence>
<dbReference type="InParanoid" id="C8V171"/>
<feature type="region of interest" description="Disordered" evidence="1">
    <location>
        <begin position="283"/>
        <end position="320"/>
    </location>
</feature>
<dbReference type="KEGG" id="ani:ANIA_06319"/>
<dbReference type="AlphaFoldDB" id="C8V171"/>
<organism evidence="3 4">
    <name type="scientific">Emericella nidulans (strain FGSC A4 / ATCC 38163 / CBS 112.46 / NRRL 194 / M139)</name>
    <name type="common">Aspergillus nidulans</name>
    <dbReference type="NCBI Taxonomy" id="227321"/>
    <lineage>
        <taxon>Eukaryota</taxon>
        <taxon>Fungi</taxon>
        <taxon>Dikarya</taxon>
        <taxon>Ascomycota</taxon>
        <taxon>Pezizomycotina</taxon>
        <taxon>Eurotiomycetes</taxon>
        <taxon>Eurotiomycetidae</taxon>
        <taxon>Eurotiales</taxon>
        <taxon>Aspergillaceae</taxon>
        <taxon>Aspergillus</taxon>
        <taxon>Aspergillus subgen. Nidulantes</taxon>
    </lineage>
</organism>
<protein>
    <recommendedName>
        <fullName evidence="5">DUF676 domain-containing protein</fullName>
    </recommendedName>
</protein>
<feature type="transmembrane region" description="Helical" evidence="2">
    <location>
        <begin position="79"/>
        <end position="102"/>
    </location>
</feature>
<keyword evidence="2" id="KW-0812">Transmembrane</keyword>
<dbReference type="GeneID" id="2870966"/>
<dbReference type="RefSeq" id="XP_050466941.1">
    <property type="nucleotide sequence ID" value="XM_050611306.1"/>
</dbReference>
<dbReference type="InterPro" id="IPR029058">
    <property type="entry name" value="AB_hydrolase_fold"/>
</dbReference>
<feature type="compositionally biased region" description="Basic and acidic residues" evidence="1">
    <location>
        <begin position="397"/>
        <end position="415"/>
    </location>
</feature>
<evidence type="ECO:0000256" key="1">
    <source>
        <dbReference type="SAM" id="MobiDB-lite"/>
    </source>
</evidence>
<evidence type="ECO:0008006" key="5">
    <source>
        <dbReference type="Google" id="ProtNLM"/>
    </source>
</evidence>
<dbReference type="PANTHER" id="PTHR42044:SF2">
    <property type="entry name" value="DUF676 DOMAIN-CONTAINING PROTEIN"/>
    <property type="match status" value="1"/>
</dbReference>
<evidence type="ECO:0000313" key="3">
    <source>
        <dbReference type="EMBL" id="CBF69711.1"/>
    </source>
</evidence>
<dbReference type="HOGENOM" id="CLU_023866_2_1_1"/>
<sequence>MASYNPNPPPSTASATSSFLTIPHDIPSNPILLTAQDILTVLFLSPLLPNMIYPLHPLASPLDELYPTYRNLRDLCLQIILLSSQISLLLSFPFAFITLWAIPCLVHAVFYISFGIVTSLITWILNERPKWQGNRHDSLIGRPEGREAVNDTGISKEGEVWFFINGIATGTHWHKSNLIMLANIFGREIIGIQNSTKGLLLDIAECLIQRDLNYTTHATRVGRAQLHSALSSEHTKKVVLIAHSQGGIIASAILDWLHAELGDEELRKLEVYTFASAGRVLRNPSRTKNGSKKEGKKGRALGSSNSSGSSHMTTNYIHNQHSHQNPPFNHFHGPVFIREGSGHLLNMHYLDTMFSEESGFMDKLIDLPMDGGIVQRPLGDLSRLWKYRGGGSPDDGEYGHGDGDKNKVDFKGPEGRGKDVFRVTTNWYKITPAKQLAKYTS</sequence>
<dbReference type="VEuPathDB" id="FungiDB:AN6319"/>
<dbReference type="SUPFAM" id="SSF53474">
    <property type="entry name" value="alpha/beta-Hydrolases"/>
    <property type="match status" value="1"/>
</dbReference>
<dbReference type="OrthoDB" id="202545at2759"/>
<dbReference type="PANTHER" id="PTHR42044">
    <property type="entry name" value="DUF676 DOMAIN-CONTAINING PROTEIN-RELATED"/>
    <property type="match status" value="1"/>
</dbReference>
<name>C8V171_EMENI</name>
<gene>
    <name evidence="3" type="ORF">ANIA_06319</name>
</gene>
<evidence type="ECO:0000313" key="4">
    <source>
        <dbReference type="Proteomes" id="UP000000560"/>
    </source>
</evidence>
<dbReference type="Proteomes" id="UP000000560">
    <property type="component" value="Chromosome I"/>
</dbReference>
<feature type="transmembrane region" description="Helical" evidence="2">
    <location>
        <begin position="108"/>
        <end position="125"/>
    </location>
</feature>
<dbReference type="STRING" id="227321.C8V171"/>
<dbReference type="OMA" id="HMLNQHY"/>
<feature type="region of interest" description="Disordered" evidence="1">
    <location>
        <begin position="391"/>
        <end position="415"/>
    </location>
</feature>
<proteinExistence type="predicted"/>
<accession>C8V171</accession>
<reference evidence="4" key="2">
    <citation type="journal article" date="2009" name="Fungal Genet. Biol.">
        <title>The 2008 update of the Aspergillus nidulans genome annotation: a community effort.</title>
        <authorList>
            <person name="Wortman J.R."/>
            <person name="Gilsenan J.M."/>
            <person name="Joardar V."/>
            <person name="Deegan J."/>
            <person name="Clutterbuck J."/>
            <person name="Andersen M.R."/>
            <person name="Archer D."/>
            <person name="Bencina M."/>
            <person name="Braus G."/>
            <person name="Coutinho P."/>
            <person name="von Dohren H."/>
            <person name="Doonan J."/>
            <person name="Driessen A.J."/>
            <person name="Durek P."/>
            <person name="Espeso E."/>
            <person name="Fekete E."/>
            <person name="Flipphi M."/>
            <person name="Estrada C.G."/>
            <person name="Geysens S."/>
            <person name="Goldman G."/>
            <person name="de Groot P.W."/>
            <person name="Hansen K."/>
            <person name="Harris S.D."/>
            <person name="Heinekamp T."/>
            <person name="Helmstaedt K."/>
            <person name="Henrissat B."/>
            <person name="Hofmann G."/>
            <person name="Homan T."/>
            <person name="Horio T."/>
            <person name="Horiuchi H."/>
            <person name="James S."/>
            <person name="Jones M."/>
            <person name="Karaffa L."/>
            <person name="Karanyi Z."/>
            <person name="Kato M."/>
            <person name="Keller N."/>
            <person name="Kelly D.E."/>
            <person name="Kiel J.A."/>
            <person name="Kim J.M."/>
            <person name="van der Klei I.J."/>
            <person name="Klis F.M."/>
            <person name="Kovalchuk A."/>
            <person name="Krasevec N."/>
            <person name="Kubicek C.P."/>
            <person name="Liu B."/>
            <person name="Maccabe A."/>
            <person name="Meyer V."/>
            <person name="Mirabito P."/>
            <person name="Miskei M."/>
            <person name="Mos M."/>
            <person name="Mullins J."/>
            <person name="Nelson D.R."/>
            <person name="Nielsen J."/>
            <person name="Oakley B.R."/>
            <person name="Osmani S.A."/>
            <person name="Pakula T."/>
            <person name="Paszewski A."/>
            <person name="Paulsen I."/>
            <person name="Pilsyk S."/>
            <person name="Pocsi I."/>
            <person name="Punt P.J."/>
            <person name="Ram A.F."/>
            <person name="Ren Q."/>
            <person name="Robellet X."/>
            <person name="Robson G."/>
            <person name="Seiboth B."/>
            <person name="van Solingen P."/>
            <person name="Specht T."/>
            <person name="Sun J."/>
            <person name="Taheri-Talesh N."/>
            <person name="Takeshita N."/>
            <person name="Ussery D."/>
            <person name="vanKuyk P.A."/>
            <person name="Visser H."/>
            <person name="van de Vondervoort P.J."/>
            <person name="de Vries R.P."/>
            <person name="Walton J."/>
            <person name="Xiang X."/>
            <person name="Xiong Y."/>
            <person name="Zeng A.P."/>
            <person name="Brandt B.W."/>
            <person name="Cornell M.J."/>
            <person name="van den Hondel C.A."/>
            <person name="Visser J."/>
            <person name="Oliver S.G."/>
            <person name="Turner G."/>
        </authorList>
    </citation>
    <scope>GENOME REANNOTATION</scope>
    <source>
        <strain evidence="4">FGSC A4 / ATCC 38163 / CBS 112.46 / NRRL 194 / M139</strain>
    </source>
</reference>
<reference evidence="4" key="1">
    <citation type="journal article" date="2005" name="Nature">
        <title>Sequencing of Aspergillus nidulans and comparative analysis with A. fumigatus and A. oryzae.</title>
        <authorList>
            <person name="Galagan J.E."/>
            <person name="Calvo S.E."/>
            <person name="Cuomo C."/>
            <person name="Ma L.J."/>
            <person name="Wortman J.R."/>
            <person name="Batzoglou S."/>
            <person name="Lee S.I."/>
            <person name="Basturkmen M."/>
            <person name="Spevak C.C."/>
            <person name="Clutterbuck J."/>
            <person name="Kapitonov V."/>
            <person name="Jurka J."/>
            <person name="Scazzocchio C."/>
            <person name="Farman M."/>
            <person name="Butler J."/>
            <person name="Purcell S."/>
            <person name="Harris S."/>
            <person name="Braus G.H."/>
            <person name="Draht O."/>
            <person name="Busch S."/>
            <person name="D'Enfert C."/>
            <person name="Bouchier C."/>
            <person name="Goldman G.H."/>
            <person name="Bell-Pedersen D."/>
            <person name="Griffiths-Jones S."/>
            <person name="Doonan J.H."/>
            <person name="Yu J."/>
            <person name="Vienken K."/>
            <person name="Pain A."/>
            <person name="Freitag M."/>
            <person name="Selker E.U."/>
            <person name="Archer D.B."/>
            <person name="Penalva M.A."/>
            <person name="Oakley B.R."/>
            <person name="Momany M."/>
            <person name="Tanaka T."/>
            <person name="Kumagai T."/>
            <person name="Asai K."/>
            <person name="Machida M."/>
            <person name="Nierman W.C."/>
            <person name="Denning D.W."/>
            <person name="Caddick M."/>
            <person name="Hynes M."/>
            <person name="Paoletti M."/>
            <person name="Fischer R."/>
            <person name="Miller B."/>
            <person name="Dyer P."/>
            <person name="Sachs M.S."/>
            <person name="Osmani S.A."/>
            <person name="Birren B.W."/>
        </authorList>
    </citation>
    <scope>NUCLEOTIDE SEQUENCE [LARGE SCALE GENOMIC DNA]</scope>
    <source>
        <strain evidence="4">FGSC A4 / ATCC 38163 / CBS 112.46 / NRRL 194 / M139</strain>
    </source>
</reference>
<dbReference type="EMBL" id="BN001301">
    <property type="protein sequence ID" value="CBF69711.1"/>
    <property type="molecule type" value="Genomic_DNA"/>
</dbReference>
<feature type="compositionally biased region" description="Polar residues" evidence="1">
    <location>
        <begin position="311"/>
        <end position="320"/>
    </location>
</feature>
<keyword evidence="2" id="KW-1133">Transmembrane helix</keyword>
<keyword evidence="2" id="KW-0472">Membrane</keyword>